<dbReference type="InterPro" id="IPR020472">
    <property type="entry name" value="WD40_PAC1"/>
</dbReference>
<feature type="domain" description="F-box" evidence="5">
    <location>
        <begin position="271"/>
        <end position="320"/>
    </location>
</feature>
<organism evidence="6 7">
    <name type="scientific">Tegillarca granosa</name>
    <name type="common">Malaysian cockle</name>
    <name type="synonym">Anadara granosa</name>
    <dbReference type="NCBI Taxonomy" id="220873"/>
    <lineage>
        <taxon>Eukaryota</taxon>
        <taxon>Metazoa</taxon>
        <taxon>Spiralia</taxon>
        <taxon>Lophotrochozoa</taxon>
        <taxon>Mollusca</taxon>
        <taxon>Bivalvia</taxon>
        <taxon>Autobranchia</taxon>
        <taxon>Pteriomorphia</taxon>
        <taxon>Arcoida</taxon>
        <taxon>Arcoidea</taxon>
        <taxon>Arcidae</taxon>
        <taxon>Tegillarca</taxon>
    </lineage>
</organism>
<dbReference type="Gene3D" id="1.20.1280.50">
    <property type="match status" value="1"/>
</dbReference>
<evidence type="ECO:0000256" key="4">
    <source>
        <dbReference type="SAM" id="MobiDB-lite"/>
    </source>
</evidence>
<dbReference type="InterPro" id="IPR001680">
    <property type="entry name" value="WD40_rpt"/>
</dbReference>
<dbReference type="EMBL" id="JARBDR010000214">
    <property type="protein sequence ID" value="KAJ8318390.1"/>
    <property type="molecule type" value="Genomic_DNA"/>
</dbReference>
<feature type="repeat" description="WD" evidence="3">
    <location>
        <begin position="610"/>
        <end position="649"/>
    </location>
</feature>
<dbReference type="InterPro" id="IPR015943">
    <property type="entry name" value="WD40/YVTN_repeat-like_dom_sf"/>
</dbReference>
<dbReference type="PROSITE" id="PS50181">
    <property type="entry name" value="FBOX"/>
    <property type="match status" value="1"/>
</dbReference>
<dbReference type="PRINTS" id="PR00320">
    <property type="entry name" value="GPROTEINBRPT"/>
</dbReference>
<dbReference type="InterPro" id="IPR019775">
    <property type="entry name" value="WD40_repeat_CS"/>
</dbReference>
<proteinExistence type="predicted"/>
<feature type="repeat" description="WD" evidence="3">
    <location>
        <begin position="529"/>
        <end position="568"/>
    </location>
</feature>
<dbReference type="SUPFAM" id="SSF50978">
    <property type="entry name" value="WD40 repeat-like"/>
    <property type="match status" value="1"/>
</dbReference>
<dbReference type="InterPro" id="IPR051075">
    <property type="entry name" value="SCF_subunit_WD-repeat"/>
</dbReference>
<dbReference type="SMART" id="SM00320">
    <property type="entry name" value="WD40"/>
    <property type="match status" value="5"/>
</dbReference>
<sequence length="1232" mass="138539">MLKVCQYTGNSSMSILSEGAMKHPSSNYEVFEFNLGQAKHLRCINTEKATTCGECEACTLNNKLKDAKEWFPRLGDHSKKKLMLGLLRRFHSVDLLQQISSVLSPLLNKDFTYSRCRTNPGLDQDSATLSSDRALPSKSVEELTISTWKWFEKSNYWSKANFAMSLLQLCESHLLHALGTQARTLLISEEKAFSTIAEEHPELELLIRATPDYGHPTINPLTGEPHFLTDEIDNADSGDEMDIASSANSIDPAVLVISTSAKAHSGVSRHVDFIRRLPIQITKFILNLLDEASLNNALCVNKIWRNIVEEVINDELINQKLNEDFMLMQGASAQGAHPKYAKDIDVLVPNMHPGSREVVRSADRVLRASYRSEYNFETAYSGVSTRKVIMEERNVYCGAYNVMVLIDQEDPHRVVHTIGQKLIAIGSKDRKVRFIESESGKELKEPVITGHAGSVRCVYLCEDREFVLSGSYDTSIRMWNIKTGKCLKIFRGHRDTVLTIDVLGDYMISGAKDSSCKIWDLQTGKCHRTFRHRKPIHAVAMDKEMCITGCEGGKVKVWDIKTGNLLKSFKNHTDQVTAIKFDRWHIITGSKDSYAFVYSAVGNHSRCLNALRHPKAVLCLEFMYLRVVTGSADGRLRIWNMVNGQCCRIMRGNSRSDPILSILAIDDRITLNTQVNLLVLNFEPVEWDYTLQDDKLPSLVKYESYSAAPIRQQPYSYIRAQRMKKAGASNMKILGSKQEDVIEKSLPQTSYRAPQLPHSAKSLSSRNLLSAKMIQTSTPGLESGYESSAFPSPSAGTESRMTFKSIGSEKMTFSSSQIKSPISTPLKPPLPKSRPATTKSGVSQASVAIIEPPHVQLNHEEIDDEDDDIMQQQDSFLKRRVSWAFDKPLIPKTKEMSLSETKAILRSQMRMKTESIVPPNFIYLTVNAIQNSMKSNITTANTQQNMRDISTRLLGQKKRPSSSPSKIDPRTKIPVEEMGLDRFRPELEEKADTISVISEIKSIKSAKSSKKGTEQVLAPDREIIATPCDVQPLQSRNPKSLHPNRIKSSVPKGRVIRPVSANAARKYPKMKESDRPVTAPAHSRPNTNISISTTIASTLPGVRPPQRRNTGILTTGEETHIVPMLMYPPDFKEQIKRKIQEKRQMRMEEESSESDGGPVVGKVSEYNDPLRSHVKFELRTYEQEKKLMDDIEKAFVEQRIKNEEKLEKKKRAAWLAKVKSAAIMDPGGHPNT</sequence>
<feature type="region of interest" description="Disordered" evidence="4">
    <location>
        <begin position="1065"/>
        <end position="1088"/>
    </location>
</feature>
<dbReference type="Pfam" id="PF00400">
    <property type="entry name" value="WD40"/>
    <property type="match status" value="5"/>
</dbReference>
<feature type="repeat" description="WD" evidence="3">
    <location>
        <begin position="490"/>
        <end position="529"/>
    </location>
</feature>
<dbReference type="CDD" id="cd00200">
    <property type="entry name" value="WD40"/>
    <property type="match status" value="1"/>
</dbReference>
<dbReference type="Gene3D" id="2.130.10.10">
    <property type="entry name" value="YVTN repeat-like/Quinoprotein amine dehydrogenase"/>
    <property type="match status" value="1"/>
</dbReference>
<dbReference type="PROSITE" id="PS50082">
    <property type="entry name" value="WD_REPEATS_2"/>
    <property type="match status" value="4"/>
</dbReference>
<feature type="compositionally biased region" description="Polar residues" evidence="4">
    <location>
        <begin position="812"/>
        <end position="823"/>
    </location>
</feature>
<dbReference type="CDD" id="cd22136">
    <property type="entry name" value="F-box_FBXW10"/>
    <property type="match status" value="1"/>
</dbReference>
<evidence type="ECO:0000256" key="1">
    <source>
        <dbReference type="ARBA" id="ARBA00022574"/>
    </source>
</evidence>
<accession>A0ABQ9FRP7</accession>
<feature type="region of interest" description="Disordered" evidence="4">
    <location>
        <begin position="778"/>
        <end position="799"/>
    </location>
</feature>
<evidence type="ECO:0000313" key="6">
    <source>
        <dbReference type="EMBL" id="KAJ8318390.1"/>
    </source>
</evidence>
<dbReference type="PROSITE" id="PS50294">
    <property type="entry name" value="WD_REPEATS_REGION"/>
    <property type="match status" value="2"/>
</dbReference>
<evidence type="ECO:0000259" key="5">
    <source>
        <dbReference type="PROSITE" id="PS50181"/>
    </source>
</evidence>
<dbReference type="Proteomes" id="UP001217089">
    <property type="component" value="Unassembled WGS sequence"/>
</dbReference>
<dbReference type="InterPro" id="IPR001810">
    <property type="entry name" value="F-box_dom"/>
</dbReference>
<evidence type="ECO:0000313" key="7">
    <source>
        <dbReference type="Proteomes" id="UP001217089"/>
    </source>
</evidence>
<dbReference type="InterPro" id="IPR036047">
    <property type="entry name" value="F-box-like_dom_sf"/>
</dbReference>
<feature type="region of interest" description="Disordered" evidence="4">
    <location>
        <begin position="1146"/>
        <end position="1165"/>
    </location>
</feature>
<keyword evidence="7" id="KW-1185">Reference proteome</keyword>
<keyword evidence="2" id="KW-0677">Repeat</keyword>
<reference evidence="6 7" key="1">
    <citation type="submission" date="2022-12" db="EMBL/GenBank/DDBJ databases">
        <title>Chromosome-level genome of Tegillarca granosa.</title>
        <authorList>
            <person name="Kim J."/>
        </authorList>
    </citation>
    <scope>NUCLEOTIDE SEQUENCE [LARGE SCALE GENOMIC DNA]</scope>
    <source>
        <strain evidence="6">Teg-2019</strain>
        <tissue evidence="6">Adductor muscle</tissue>
    </source>
</reference>
<dbReference type="InterPro" id="IPR036322">
    <property type="entry name" value="WD40_repeat_dom_sf"/>
</dbReference>
<dbReference type="PANTHER" id="PTHR19872">
    <property type="entry name" value="UBIQUITIN LIGASE SPECIFICITY FACTOR/HREP PROTEIN"/>
    <property type="match status" value="1"/>
</dbReference>
<gene>
    <name evidence="6" type="ORF">KUTeg_003481</name>
</gene>
<feature type="region of interest" description="Disordered" evidence="4">
    <location>
        <begin position="812"/>
        <end position="843"/>
    </location>
</feature>
<dbReference type="PROSITE" id="PS00678">
    <property type="entry name" value="WD_REPEATS_1"/>
    <property type="match status" value="3"/>
</dbReference>
<dbReference type="PANTHER" id="PTHR19872:SF7">
    <property type="entry name" value="F-BOX AND WD REPEAT DOMAIN CONTAINING PROTEIN 10B-RELATED"/>
    <property type="match status" value="1"/>
</dbReference>
<keyword evidence="1 3" id="KW-0853">WD repeat</keyword>
<feature type="repeat" description="WD" evidence="3">
    <location>
        <begin position="448"/>
        <end position="489"/>
    </location>
</feature>
<protein>
    <recommendedName>
        <fullName evidence="5">F-box domain-containing protein</fullName>
    </recommendedName>
</protein>
<evidence type="ECO:0000256" key="2">
    <source>
        <dbReference type="ARBA" id="ARBA00022737"/>
    </source>
</evidence>
<dbReference type="SUPFAM" id="SSF81383">
    <property type="entry name" value="F-box domain"/>
    <property type="match status" value="1"/>
</dbReference>
<name>A0ABQ9FRP7_TEGGR</name>
<comment type="caution">
    <text evidence="6">The sequence shown here is derived from an EMBL/GenBank/DDBJ whole genome shotgun (WGS) entry which is preliminary data.</text>
</comment>
<evidence type="ECO:0000256" key="3">
    <source>
        <dbReference type="PROSITE-ProRule" id="PRU00221"/>
    </source>
</evidence>